<dbReference type="InterPro" id="IPR018964">
    <property type="entry name" value="Phage_phiJL001_Gp84_C"/>
</dbReference>
<comment type="caution">
    <text evidence="2">The sequence shown here is derived from an EMBL/GenBank/DDBJ whole genome shotgun (WGS) entry which is preliminary data.</text>
</comment>
<sequence length="248" mass="25838">MIELYRFVCGASRWLYTSADAPVTHDGETYLPAPLERGDIRRTADATQAQIEIEAAHSLPLARQFVAAPPPGRILAEVLRGEGETYAVVWTGVVGGVQFDGLTCRIACATHADGLEGGGAARRLTRGCSHALYGAGCGVSRAGWKLSAVVAAVEGAVLRAPEFATRPDGWLTGGELAAGDQRRMIVAHAGEAVTLTGGIPGLKPGAGVSACAGCDHTLATCRDKFHNTVKFGGFPWLPQTNPFTGSVV</sequence>
<feature type="domain" description="Bacteriophage phiJL001 Gp84 C-terminal" evidence="1">
    <location>
        <begin position="169"/>
        <end position="240"/>
    </location>
</feature>
<name>A0A846QH34_9BACT</name>
<dbReference type="AlphaFoldDB" id="A0A846QH34"/>
<dbReference type="RefSeq" id="WP_167939567.1">
    <property type="nucleotide sequence ID" value="NZ_JAATJA010000001.1"/>
</dbReference>
<proteinExistence type="predicted"/>
<evidence type="ECO:0000313" key="2">
    <source>
        <dbReference type="EMBL" id="NJB66430.1"/>
    </source>
</evidence>
<dbReference type="Pfam" id="PF09356">
    <property type="entry name" value="Phage_BR0599"/>
    <property type="match status" value="1"/>
</dbReference>
<evidence type="ECO:0000313" key="3">
    <source>
        <dbReference type="Proteomes" id="UP000580856"/>
    </source>
</evidence>
<protein>
    <submittedName>
        <fullName evidence="2">Putative phage protein (TIGR02218 family)</fullName>
    </submittedName>
</protein>
<organism evidence="2 3">
    <name type="scientific">Desulfobaculum xiamenense</name>
    <dbReference type="NCBI Taxonomy" id="995050"/>
    <lineage>
        <taxon>Bacteria</taxon>
        <taxon>Pseudomonadati</taxon>
        <taxon>Thermodesulfobacteriota</taxon>
        <taxon>Desulfovibrionia</taxon>
        <taxon>Desulfovibrionales</taxon>
        <taxon>Desulfovibrionaceae</taxon>
        <taxon>Desulfobaculum</taxon>
    </lineage>
</organism>
<evidence type="ECO:0000259" key="1">
    <source>
        <dbReference type="Pfam" id="PF09356"/>
    </source>
</evidence>
<dbReference type="NCBIfam" id="TIGR02218">
    <property type="entry name" value="phg_TIGR02218"/>
    <property type="match status" value="1"/>
</dbReference>
<dbReference type="Pfam" id="PF09931">
    <property type="entry name" value="Phage_phiJL001_Gp84_N"/>
    <property type="match status" value="1"/>
</dbReference>
<reference evidence="2 3" key="1">
    <citation type="submission" date="2020-03" db="EMBL/GenBank/DDBJ databases">
        <title>Genomic Encyclopedia of Type Strains, Phase IV (KMG-IV): sequencing the most valuable type-strain genomes for metagenomic binning, comparative biology and taxonomic classification.</title>
        <authorList>
            <person name="Goeker M."/>
        </authorList>
    </citation>
    <scope>NUCLEOTIDE SEQUENCE [LARGE SCALE GENOMIC DNA]</scope>
    <source>
        <strain evidence="2 3">DSM 24233</strain>
    </source>
</reference>
<accession>A0A846QH34</accession>
<gene>
    <name evidence="2" type="ORF">GGQ74_000070</name>
</gene>
<dbReference type="Proteomes" id="UP000580856">
    <property type="component" value="Unassembled WGS sequence"/>
</dbReference>
<dbReference type="InterPro" id="IPR011928">
    <property type="entry name" value="Phage_phiJL001_Gp84"/>
</dbReference>
<keyword evidence="3" id="KW-1185">Reference proteome</keyword>
<dbReference type="EMBL" id="JAATJA010000001">
    <property type="protein sequence ID" value="NJB66430.1"/>
    <property type="molecule type" value="Genomic_DNA"/>
</dbReference>